<proteinExistence type="predicted"/>
<evidence type="ECO:0000313" key="3">
    <source>
        <dbReference type="EMBL" id="VDP06219.1"/>
    </source>
</evidence>
<evidence type="ECO:0000259" key="2">
    <source>
        <dbReference type="PROSITE" id="PS50011"/>
    </source>
</evidence>
<dbReference type="Gene3D" id="1.10.510.10">
    <property type="entry name" value="Transferase(Phosphotransferase) domain 1"/>
    <property type="match status" value="1"/>
</dbReference>
<dbReference type="SMART" id="SM00220">
    <property type="entry name" value="S_TKc"/>
    <property type="match status" value="1"/>
</dbReference>
<evidence type="ECO:0000313" key="5">
    <source>
        <dbReference type="WBParaSite" id="SBAD_0000529101-mRNA-1"/>
    </source>
</evidence>
<dbReference type="OrthoDB" id="5979581at2759"/>
<name>A0A183IN85_9BILA</name>
<dbReference type="Proteomes" id="UP000270296">
    <property type="component" value="Unassembled WGS sequence"/>
</dbReference>
<dbReference type="GO" id="GO:0005524">
    <property type="term" value="F:ATP binding"/>
    <property type="evidence" value="ECO:0007669"/>
    <property type="project" value="InterPro"/>
</dbReference>
<feature type="region of interest" description="Disordered" evidence="1">
    <location>
        <begin position="357"/>
        <end position="392"/>
    </location>
</feature>
<reference evidence="5" key="1">
    <citation type="submission" date="2016-06" db="UniProtKB">
        <authorList>
            <consortium name="WormBaseParasite"/>
        </authorList>
    </citation>
    <scope>IDENTIFICATION</scope>
</reference>
<gene>
    <name evidence="3" type="ORF">SBAD_LOCUS5081</name>
</gene>
<sequence length="392" mass="45621">MPRNDKRIPQVVKSLEIVAGRWQVMKELGRGGFGAVYEVLDLKTRRLEAMKIEIKSQQFKTLKIEVYALRDLNEIKARHACKIYGQGTKNDYHYIVMTAVGPSINGLLSSMRPKFTNGRPHFTLRTSLFVGIQTLEALEELHKIGYESWNVSTILGYFFPLCDLNAQTLYLASFYSYIHRDVKPHNFAIGRAPNYRDIYLLDFGMCRKYVKKGKPRRPRQRVGFRGTLYYASVDALRGREQSRKDDVWSWAFMLVRVATGRVLWYKINLPKSLRTMVRARAYAECKVQVLGRLNEFLEGCPAEFKEIYEHLSVLTYYDKPNYDMCYKALKEVMKRMKYQEREPLDWEVTGEHHQETVLAPVHDMMPQKPKDEVTGSTPPEPNAETPEKKPAK</sequence>
<keyword evidence="4" id="KW-1185">Reference proteome</keyword>
<dbReference type="SUPFAM" id="SSF56112">
    <property type="entry name" value="Protein kinase-like (PK-like)"/>
    <property type="match status" value="1"/>
</dbReference>
<dbReference type="GO" id="GO:0004672">
    <property type="term" value="F:protein kinase activity"/>
    <property type="evidence" value="ECO:0007669"/>
    <property type="project" value="InterPro"/>
</dbReference>
<dbReference type="PANTHER" id="PTHR11909">
    <property type="entry name" value="CASEIN KINASE-RELATED"/>
    <property type="match status" value="1"/>
</dbReference>
<dbReference type="InterPro" id="IPR000719">
    <property type="entry name" value="Prot_kinase_dom"/>
</dbReference>
<evidence type="ECO:0000256" key="1">
    <source>
        <dbReference type="SAM" id="MobiDB-lite"/>
    </source>
</evidence>
<dbReference type="InterPro" id="IPR050235">
    <property type="entry name" value="CK1_Ser-Thr_kinase"/>
</dbReference>
<reference evidence="3 4" key="2">
    <citation type="submission" date="2018-11" db="EMBL/GenBank/DDBJ databases">
        <authorList>
            <consortium name="Pathogen Informatics"/>
        </authorList>
    </citation>
    <scope>NUCLEOTIDE SEQUENCE [LARGE SCALE GENOMIC DNA]</scope>
</reference>
<protein>
    <submittedName>
        <fullName evidence="5">Protein kinase domain-containing protein</fullName>
    </submittedName>
</protein>
<dbReference type="PROSITE" id="PS50011">
    <property type="entry name" value="PROTEIN_KINASE_DOM"/>
    <property type="match status" value="1"/>
</dbReference>
<dbReference type="WBParaSite" id="SBAD_0000529101-mRNA-1">
    <property type="protein sequence ID" value="SBAD_0000529101-mRNA-1"/>
    <property type="gene ID" value="SBAD_0000529101"/>
</dbReference>
<dbReference type="AlphaFoldDB" id="A0A183IN85"/>
<evidence type="ECO:0000313" key="4">
    <source>
        <dbReference type="Proteomes" id="UP000270296"/>
    </source>
</evidence>
<accession>A0A183IN85</accession>
<organism evidence="5">
    <name type="scientific">Soboliphyme baturini</name>
    <dbReference type="NCBI Taxonomy" id="241478"/>
    <lineage>
        <taxon>Eukaryota</taxon>
        <taxon>Metazoa</taxon>
        <taxon>Ecdysozoa</taxon>
        <taxon>Nematoda</taxon>
        <taxon>Enoplea</taxon>
        <taxon>Dorylaimia</taxon>
        <taxon>Dioctophymatida</taxon>
        <taxon>Dioctophymatoidea</taxon>
        <taxon>Soboliphymatidae</taxon>
        <taxon>Soboliphyme</taxon>
    </lineage>
</organism>
<feature type="domain" description="Protein kinase" evidence="2">
    <location>
        <begin position="22"/>
        <end position="317"/>
    </location>
</feature>
<dbReference type="InterPro" id="IPR011009">
    <property type="entry name" value="Kinase-like_dom_sf"/>
</dbReference>
<dbReference type="Pfam" id="PF00069">
    <property type="entry name" value="Pkinase"/>
    <property type="match status" value="1"/>
</dbReference>
<dbReference type="EMBL" id="UZAM01008742">
    <property type="protein sequence ID" value="VDP06219.1"/>
    <property type="molecule type" value="Genomic_DNA"/>
</dbReference>